<organism evidence="2 3">
    <name type="scientific">Vigna unguiculata</name>
    <name type="common">Cowpea</name>
    <dbReference type="NCBI Taxonomy" id="3917"/>
    <lineage>
        <taxon>Eukaryota</taxon>
        <taxon>Viridiplantae</taxon>
        <taxon>Streptophyta</taxon>
        <taxon>Embryophyta</taxon>
        <taxon>Tracheophyta</taxon>
        <taxon>Spermatophyta</taxon>
        <taxon>Magnoliopsida</taxon>
        <taxon>eudicotyledons</taxon>
        <taxon>Gunneridae</taxon>
        <taxon>Pentapetalae</taxon>
        <taxon>rosids</taxon>
        <taxon>fabids</taxon>
        <taxon>Fabales</taxon>
        <taxon>Fabaceae</taxon>
        <taxon>Papilionoideae</taxon>
        <taxon>50 kb inversion clade</taxon>
        <taxon>NPAAA clade</taxon>
        <taxon>indigoferoid/millettioid clade</taxon>
        <taxon>Phaseoleae</taxon>
        <taxon>Vigna</taxon>
    </lineage>
</organism>
<dbReference type="AlphaFoldDB" id="A0A4D6MWA2"/>
<name>A0A4D6MWA2_VIGUN</name>
<protein>
    <submittedName>
        <fullName evidence="2">Uncharacterized protein</fullName>
    </submittedName>
</protein>
<dbReference type="EMBL" id="CP039353">
    <property type="protein sequence ID" value="QCE05004.1"/>
    <property type="molecule type" value="Genomic_DNA"/>
</dbReference>
<sequence>MRAILVDRLIEVLGACQAMIRKKLQDGSGDPGSGNPGSVDSVRSGDLVGIGSVGELGVDRGTRYGRGARQCPETRIVSELGDTPGEGASYRDPTCPETRVVSELGDTPGNRGRGVSYRDPRRASTVPCQDPRRDTGDWDTVACRDLWACRRGTWNPLLRQRTPPGRR</sequence>
<accession>A0A4D6MWA2</accession>
<reference evidence="2 3" key="1">
    <citation type="submission" date="2019-04" db="EMBL/GenBank/DDBJ databases">
        <title>An improved genome assembly and genetic linkage map for asparagus bean, Vigna unguiculata ssp. sesquipedialis.</title>
        <authorList>
            <person name="Xia Q."/>
            <person name="Zhang R."/>
            <person name="Dong Y."/>
        </authorList>
    </citation>
    <scope>NUCLEOTIDE SEQUENCE [LARGE SCALE GENOMIC DNA]</scope>
    <source>
        <tissue evidence="2">Leaf</tissue>
    </source>
</reference>
<feature type="region of interest" description="Disordered" evidence="1">
    <location>
        <begin position="77"/>
        <end position="135"/>
    </location>
</feature>
<dbReference type="Proteomes" id="UP000501690">
    <property type="component" value="Linkage Group LG9"/>
</dbReference>
<feature type="region of interest" description="Disordered" evidence="1">
    <location>
        <begin position="24"/>
        <end position="46"/>
    </location>
</feature>
<evidence type="ECO:0000256" key="1">
    <source>
        <dbReference type="SAM" id="MobiDB-lite"/>
    </source>
</evidence>
<evidence type="ECO:0000313" key="2">
    <source>
        <dbReference type="EMBL" id="QCE05004.1"/>
    </source>
</evidence>
<keyword evidence="3" id="KW-1185">Reference proteome</keyword>
<gene>
    <name evidence="2" type="ORF">DEO72_LG9g4</name>
</gene>
<proteinExistence type="predicted"/>
<evidence type="ECO:0000313" key="3">
    <source>
        <dbReference type="Proteomes" id="UP000501690"/>
    </source>
</evidence>